<name>A0A2Z4FHY0_9DELT</name>
<accession>A0A2Z4FHY0</accession>
<feature type="chain" id="PRO_5041746374" description="Peptidyl-prolyl cis-trans isomerase" evidence="3">
    <location>
        <begin position="23"/>
        <end position="252"/>
    </location>
</feature>
<feature type="compositionally biased region" description="Low complexity" evidence="4">
    <location>
        <begin position="34"/>
        <end position="43"/>
    </location>
</feature>
<dbReference type="SUPFAM" id="SSF50891">
    <property type="entry name" value="Cyclophilin-like"/>
    <property type="match status" value="1"/>
</dbReference>
<dbReference type="AlphaFoldDB" id="A0A2Z4FHY0"/>
<evidence type="ECO:0000256" key="1">
    <source>
        <dbReference type="ARBA" id="ARBA00023110"/>
    </source>
</evidence>
<dbReference type="EMBL" id="CP030032">
    <property type="protein sequence ID" value="AWV88318.1"/>
    <property type="molecule type" value="Genomic_DNA"/>
</dbReference>
<evidence type="ECO:0000313" key="5">
    <source>
        <dbReference type="EMBL" id="AWV88318.1"/>
    </source>
</evidence>
<dbReference type="Proteomes" id="UP000249799">
    <property type="component" value="Chromosome"/>
</dbReference>
<dbReference type="PANTHER" id="PTHR45625">
    <property type="entry name" value="PEPTIDYL-PROLYL CIS-TRANS ISOMERASE-RELATED"/>
    <property type="match status" value="1"/>
</dbReference>
<keyword evidence="2 3" id="KW-0413">Isomerase</keyword>
<feature type="region of interest" description="Disordered" evidence="4">
    <location>
        <begin position="229"/>
        <end position="252"/>
    </location>
</feature>
<protein>
    <recommendedName>
        <fullName evidence="3">Peptidyl-prolyl cis-trans isomerase</fullName>
        <shortName evidence="3">PPIase</shortName>
        <ecNumber evidence="3">5.2.1.8</ecNumber>
    </recommendedName>
</protein>
<evidence type="ECO:0000256" key="4">
    <source>
        <dbReference type="SAM" id="MobiDB-lite"/>
    </source>
</evidence>
<dbReference type="PANTHER" id="PTHR45625:SF4">
    <property type="entry name" value="PEPTIDYLPROLYL ISOMERASE DOMAIN AND WD REPEAT-CONTAINING PROTEIN 1"/>
    <property type="match status" value="1"/>
</dbReference>
<evidence type="ECO:0000256" key="2">
    <source>
        <dbReference type="ARBA" id="ARBA00023235"/>
    </source>
</evidence>
<dbReference type="KEGG" id="bsed:DN745_02760"/>
<evidence type="ECO:0000256" key="3">
    <source>
        <dbReference type="RuleBase" id="RU363019"/>
    </source>
</evidence>
<feature type="signal peptide" evidence="3">
    <location>
        <begin position="1"/>
        <end position="22"/>
    </location>
</feature>
<dbReference type="InterPro" id="IPR002130">
    <property type="entry name" value="Cyclophilin-type_PPIase_dom"/>
</dbReference>
<dbReference type="PROSITE" id="PS51257">
    <property type="entry name" value="PROKAR_LIPOPROTEIN"/>
    <property type="match status" value="1"/>
</dbReference>
<dbReference type="CDD" id="cd00317">
    <property type="entry name" value="cyclophilin"/>
    <property type="match status" value="1"/>
</dbReference>
<comment type="similarity">
    <text evidence="3">Belongs to the cyclophilin-type PPIase family.</text>
</comment>
<keyword evidence="6" id="KW-1185">Reference proteome</keyword>
<feature type="region of interest" description="Disordered" evidence="4">
    <location>
        <begin position="24"/>
        <end position="67"/>
    </location>
</feature>
<gene>
    <name evidence="5" type="ORF">DN745_02760</name>
</gene>
<proteinExistence type="inferred from homology"/>
<sequence>MKLSYRIASLSLLACLSLSASACSGPDKKPDPNAAQADEAAAQKTTTREDVEALQAAAPKLDPPTPSDLARFTADIEGDGPLQATIKTDLGTIECALFEAQAPIAVANFVGLATGQKNWIDPSTGHEKQDTPFYNGSGFYRVIPNFFIQAGDPTATGVGGPGYLLPDEISDELSHAMPGTLSMANRGKPDSAGSQWFITAAPIPHLDGRHTIFGHCENLDVVRSIATVPAGPDDRPQDPPKILDIQFSRADR</sequence>
<dbReference type="PROSITE" id="PS50072">
    <property type="entry name" value="CSA_PPIASE_2"/>
    <property type="match status" value="1"/>
</dbReference>
<reference evidence="5 6" key="1">
    <citation type="submission" date="2018-06" db="EMBL/GenBank/DDBJ databases">
        <title>Lujinxingia sediminis gen. nov. sp. nov., a new facultative anaerobic member of the class Deltaproteobacteria, and proposal of Lujinxingaceae fam. nov.</title>
        <authorList>
            <person name="Guo L.-Y."/>
            <person name="Li C.-M."/>
            <person name="Wang S."/>
            <person name="Du Z.-J."/>
        </authorList>
    </citation>
    <scope>NUCLEOTIDE SEQUENCE [LARGE SCALE GENOMIC DNA]</scope>
    <source>
        <strain evidence="5 6">FA350</strain>
    </source>
</reference>
<dbReference type="GO" id="GO:0003755">
    <property type="term" value="F:peptidyl-prolyl cis-trans isomerase activity"/>
    <property type="evidence" value="ECO:0007669"/>
    <property type="project" value="UniProtKB-UniRule"/>
</dbReference>
<organism evidence="5 6">
    <name type="scientific">Bradymonas sediminis</name>
    <dbReference type="NCBI Taxonomy" id="1548548"/>
    <lineage>
        <taxon>Bacteria</taxon>
        <taxon>Deltaproteobacteria</taxon>
        <taxon>Bradymonadales</taxon>
        <taxon>Bradymonadaceae</taxon>
        <taxon>Bradymonas</taxon>
    </lineage>
</organism>
<keyword evidence="3" id="KW-0732">Signal</keyword>
<dbReference type="RefSeq" id="WP_111331956.1">
    <property type="nucleotide sequence ID" value="NZ_CP030032.1"/>
</dbReference>
<evidence type="ECO:0000313" key="6">
    <source>
        <dbReference type="Proteomes" id="UP000249799"/>
    </source>
</evidence>
<comment type="function">
    <text evidence="3">PPIases accelerate the folding of proteins. It catalyzes the cis-trans isomerization of proline imidic peptide bonds in oligopeptides.</text>
</comment>
<dbReference type="InterPro" id="IPR029000">
    <property type="entry name" value="Cyclophilin-like_dom_sf"/>
</dbReference>
<dbReference type="Pfam" id="PF00160">
    <property type="entry name" value="Pro_isomerase"/>
    <property type="match status" value="1"/>
</dbReference>
<dbReference type="OrthoDB" id="9807797at2"/>
<dbReference type="PRINTS" id="PR00153">
    <property type="entry name" value="CSAPPISMRASE"/>
</dbReference>
<comment type="catalytic activity">
    <reaction evidence="3">
        <text>[protein]-peptidylproline (omega=180) = [protein]-peptidylproline (omega=0)</text>
        <dbReference type="Rhea" id="RHEA:16237"/>
        <dbReference type="Rhea" id="RHEA-COMP:10747"/>
        <dbReference type="Rhea" id="RHEA-COMP:10748"/>
        <dbReference type="ChEBI" id="CHEBI:83833"/>
        <dbReference type="ChEBI" id="CHEBI:83834"/>
        <dbReference type="EC" id="5.2.1.8"/>
    </reaction>
</comment>
<dbReference type="Gene3D" id="2.40.100.10">
    <property type="entry name" value="Cyclophilin-like"/>
    <property type="match status" value="1"/>
</dbReference>
<keyword evidence="1 3" id="KW-0697">Rotamase</keyword>
<dbReference type="EC" id="5.2.1.8" evidence="3"/>
<dbReference type="InterPro" id="IPR044666">
    <property type="entry name" value="Cyclophilin_A-like"/>
</dbReference>